<dbReference type="GeneID" id="34523273"/>
<evidence type="ECO:0008006" key="3">
    <source>
        <dbReference type="Google" id="ProtNLM"/>
    </source>
</evidence>
<accession>W6MTT3</accession>
<dbReference type="STRING" id="1382522.W6MTT3"/>
<proteinExistence type="predicted"/>
<dbReference type="EMBL" id="HG793131">
    <property type="protein sequence ID" value="CDK29903.1"/>
    <property type="molecule type" value="Genomic_DNA"/>
</dbReference>
<evidence type="ECO:0000313" key="1">
    <source>
        <dbReference type="EMBL" id="CDK29903.1"/>
    </source>
</evidence>
<dbReference type="Proteomes" id="UP000019384">
    <property type="component" value="Unassembled WGS sequence"/>
</dbReference>
<dbReference type="HOGENOM" id="CLU_092488_1_0_1"/>
<sequence length="212" mass="23976">MFRAIRFSRACGNMGLMKQCQTRPLTVSSKHPLNLLMSPLNMPLRTVHSKAESIQHTADELSELKDGRRPMTVHDDLPDPLREGRLNKTYFVCFSILMSGALFGIFNYEKTSSPVMNATMYCLRRSDFAREAIGKEITFAGTVPWVHGILNTMKGQIDIGVNVQGNIDTAKMELKANRDSRLQEFTIERWNLVLKNGKVINLLDDPSIEIAF</sequence>
<keyword evidence="2" id="KW-1185">Reference proteome</keyword>
<protein>
    <recommendedName>
        <fullName evidence="3">Cytochrome c oxidase assembly factor 1</fullName>
    </recommendedName>
</protein>
<dbReference type="InterPro" id="IPR014807">
    <property type="entry name" value="Coa1"/>
</dbReference>
<dbReference type="PANTHER" id="PTHR28523">
    <property type="entry name" value="CYTOCHROME C OXIDASE ASSEMBLY FACTOR 1"/>
    <property type="match status" value="1"/>
</dbReference>
<organism evidence="1 2">
    <name type="scientific">Kuraishia capsulata CBS 1993</name>
    <dbReference type="NCBI Taxonomy" id="1382522"/>
    <lineage>
        <taxon>Eukaryota</taxon>
        <taxon>Fungi</taxon>
        <taxon>Dikarya</taxon>
        <taxon>Ascomycota</taxon>
        <taxon>Saccharomycotina</taxon>
        <taxon>Pichiomycetes</taxon>
        <taxon>Pichiales</taxon>
        <taxon>Pichiaceae</taxon>
        <taxon>Kuraishia</taxon>
    </lineage>
</organism>
<dbReference type="InterPro" id="IPR042432">
    <property type="entry name" value="Coa1_fungi"/>
</dbReference>
<dbReference type="Pfam" id="PF08695">
    <property type="entry name" value="Coa1"/>
    <property type="match status" value="1"/>
</dbReference>
<dbReference type="PANTHER" id="PTHR28523:SF1">
    <property type="entry name" value="CYTOCHROME C OXIDASE ASSEMBLY FACTOR 1"/>
    <property type="match status" value="1"/>
</dbReference>
<reference evidence="1" key="1">
    <citation type="submission" date="2013-12" db="EMBL/GenBank/DDBJ databases">
        <authorList>
            <person name="Genoscope - CEA"/>
        </authorList>
    </citation>
    <scope>NUCLEOTIDE SEQUENCE</scope>
    <source>
        <strain evidence="1">CBS 1993</strain>
    </source>
</reference>
<dbReference type="AlphaFoldDB" id="W6MTT3"/>
<dbReference type="GO" id="GO:0033617">
    <property type="term" value="P:mitochondrial respiratory chain complex IV assembly"/>
    <property type="evidence" value="ECO:0007669"/>
    <property type="project" value="InterPro"/>
</dbReference>
<reference evidence="1" key="2">
    <citation type="submission" date="2014-02" db="EMBL/GenBank/DDBJ databases">
        <title>Complete DNA sequence of /Kuraishia capsulata/ illustrates novel genomic features among budding yeasts (/Saccharomycotina/).</title>
        <authorList>
            <person name="Morales L."/>
            <person name="Noel B."/>
            <person name="Porcel B."/>
            <person name="Marcet-Houben M."/>
            <person name="Hullo M-F."/>
            <person name="Sacerdot C."/>
            <person name="Tekaia F."/>
            <person name="Leh-Louis V."/>
            <person name="Despons L."/>
            <person name="Khanna V."/>
            <person name="Aury J-M."/>
            <person name="Barbe V."/>
            <person name="Couloux A."/>
            <person name="Labadie K."/>
            <person name="Pelletier E."/>
            <person name="Souciet J-L."/>
            <person name="Boekhout T."/>
            <person name="Gabaldon T."/>
            <person name="Wincker P."/>
            <person name="Dujon B."/>
        </authorList>
    </citation>
    <scope>NUCLEOTIDE SEQUENCE</scope>
    <source>
        <strain evidence="1">CBS 1993</strain>
    </source>
</reference>
<name>W6MTT3_9ASCO</name>
<dbReference type="OrthoDB" id="2100652at2759"/>
<evidence type="ECO:0000313" key="2">
    <source>
        <dbReference type="Proteomes" id="UP000019384"/>
    </source>
</evidence>
<gene>
    <name evidence="1" type="ORF">KUCA_T00005897001</name>
</gene>
<dbReference type="RefSeq" id="XP_022461885.1">
    <property type="nucleotide sequence ID" value="XM_022603686.1"/>
</dbReference>
<dbReference type="GO" id="GO:0005743">
    <property type="term" value="C:mitochondrial inner membrane"/>
    <property type="evidence" value="ECO:0007669"/>
    <property type="project" value="TreeGrafter"/>
</dbReference>